<feature type="transmembrane region" description="Helical" evidence="2">
    <location>
        <begin position="167"/>
        <end position="188"/>
    </location>
</feature>
<reference evidence="3 4" key="1">
    <citation type="submission" date="2023-04" db="EMBL/GenBank/DDBJ databases">
        <title>Forest soil microbial communities from Buena Vista Peninsula, Colon Province, Panama.</title>
        <authorList>
            <person name="Bouskill N."/>
        </authorList>
    </citation>
    <scope>NUCLEOTIDE SEQUENCE [LARGE SCALE GENOMIC DNA]</scope>
    <source>
        <strain evidence="3 4">CFH S0262</strain>
    </source>
</reference>
<feature type="transmembrane region" description="Helical" evidence="2">
    <location>
        <begin position="219"/>
        <end position="240"/>
    </location>
</feature>
<evidence type="ECO:0000256" key="1">
    <source>
        <dbReference type="SAM" id="MobiDB-lite"/>
    </source>
</evidence>
<evidence type="ECO:0000256" key="2">
    <source>
        <dbReference type="SAM" id="Phobius"/>
    </source>
</evidence>
<feature type="region of interest" description="Disordered" evidence="1">
    <location>
        <begin position="1"/>
        <end position="36"/>
    </location>
</feature>
<protein>
    <submittedName>
        <fullName evidence="3">Uncharacterized protein</fullName>
    </submittedName>
</protein>
<dbReference type="Proteomes" id="UP001160334">
    <property type="component" value="Unassembled WGS sequence"/>
</dbReference>
<gene>
    <name evidence="3" type="ORF">M2280_006235</name>
</gene>
<sequence length="523" mass="56334">MTHAMSGVGTSAPGDVTAVPAQPASPPPHPPGKRSVTPSFTSASILVRWLVIAGCSLAAFWPSVIRTVDDLRGGDLLGYIFVMPFLAAVAAIGIARRRADELPIHDRQIDALVGGIALIVSVAVKWLLLPRYEEQFSLLRIDMLSWLLFVVGAAVLLFGLRPVGRFWPVWLMLLLIAPLPYRMAVVALGGQSPHVSVVLTLLAAAATGIAVGRTRRRGVVGAVATVVVGLAVLALVLILFPDAPRWLVQLAPAAVAAVTVGIGMYLQHGYYFTDRRAAYSVAPQRPTAVRTGLVRSGLVVVAVAFVLSLIPLPDPPSTVVAAGPPGARAQLVVPDGWTQENVEEFDWADRFFGRRATLTRQTIVADDGNPDWDSKSRPRRVVIDTLDTHRLATLTVYPTDTLYRLADARRSPTVPVDLGHGVQGELSTIVDEQALLTWSLLSFTWTRGDVSQRVNLITVDDHRPDAIFPHPTPSMASDVTNTLNVLIRGNAVTVDDSSEYKDRDMLTVVGSELVDAQWKAAEA</sequence>
<keyword evidence="2" id="KW-0812">Transmembrane</keyword>
<proteinExistence type="predicted"/>
<feature type="transmembrane region" description="Helical" evidence="2">
    <location>
        <begin position="194"/>
        <end position="212"/>
    </location>
</feature>
<feature type="transmembrane region" description="Helical" evidence="2">
    <location>
        <begin position="246"/>
        <end position="266"/>
    </location>
</feature>
<feature type="transmembrane region" description="Helical" evidence="2">
    <location>
        <begin position="109"/>
        <end position="128"/>
    </location>
</feature>
<accession>A0ABT6MKW5</accession>
<dbReference type="EMBL" id="JARXVC010000032">
    <property type="protein sequence ID" value="MDH6284971.1"/>
    <property type="molecule type" value="Genomic_DNA"/>
</dbReference>
<dbReference type="RefSeq" id="WP_280764135.1">
    <property type="nucleotide sequence ID" value="NZ_JARXVC010000032.1"/>
</dbReference>
<feature type="transmembrane region" description="Helical" evidence="2">
    <location>
        <begin position="293"/>
        <end position="312"/>
    </location>
</feature>
<keyword evidence="2" id="KW-0472">Membrane</keyword>
<feature type="transmembrane region" description="Helical" evidence="2">
    <location>
        <begin position="45"/>
        <end position="64"/>
    </location>
</feature>
<keyword evidence="2" id="KW-1133">Transmembrane helix</keyword>
<evidence type="ECO:0000313" key="4">
    <source>
        <dbReference type="Proteomes" id="UP001160334"/>
    </source>
</evidence>
<feature type="transmembrane region" description="Helical" evidence="2">
    <location>
        <begin position="143"/>
        <end position="160"/>
    </location>
</feature>
<feature type="transmembrane region" description="Helical" evidence="2">
    <location>
        <begin position="76"/>
        <end position="97"/>
    </location>
</feature>
<keyword evidence="4" id="KW-1185">Reference proteome</keyword>
<evidence type="ECO:0000313" key="3">
    <source>
        <dbReference type="EMBL" id="MDH6284971.1"/>
    </source>
</evidence>
<organism evidence="3 4">
    <name type="scientific">Prescottella agglutinans</name>
    <dbReference type="NCBI Taxonomy" id="1644129"/>
    <lineage>
        <taxon>Bacteria</taxon>
        <taxon>Bacillati</taxon>
        <taxon>Actinomycetota</taxon>
        <taxon>Actinomycetes</taxon>
        <taxon>Mycobacteriales</taxon>
        <taxon>Nocardiaceae</taxon>
        <taxon>Prescottella</taxon>
    </lineage>
</organism>
<name>A0ABT6MKW5_9NOCA</name>
<comment type="caution">
    <text evidence="3">The sequence shown here is derived from an EMBL/GenBank/DDBJ whole genome shotgun (WGS) entry which is preliminary data.</text>
</comment>